<evidence type="ECO:0000256" key="2">
    <source>
        <dbReference type="ARBA" id="ARBA00023125"/>
    </source>
</evidence>
<evidence type="ECO:0000259" key="4">
    <source>
        <dbReference type="PROSITE" id="PS50949"/>
    </source>
</evidence>
<dbReference type="AlphaFoldDB" id="A0A839QQ33"/>
<dbReference type="InterPro" id="IPR036388">
    <property type="entry name" value="WH-like_DNA-bd_sf"/>
</dbReference>
<reference evidence="5 6" key="1">
    <citation type="submission" date="2020-08" db="EMBL/GenBank/DDBJ databases">
        <title>Sequencing the genomes of 1000 actinobacteria strains.</title>
        <authorList>
            <person name="Klenk H.-P."/>
        </authorList>
    </citation>
    <scope>NUCLEOTIDE SEQUENCE [LARGE SCALE GENOMIC DNA]</scope>
    <source>
        <strain evidence="5 6">DSM 22826</strain>
    </source>
</reference>
<dbReference type="PANTHER" id="PTHR38445">
    <property type="entry name" value="HTH-TYPE TRANSCRIPTIONAL REPRESSOR YTRA"/>
    <property type="match status" value="1"/>
</dbReference>
<keyword evidence="1" id="KW-0805">Transcription regulation</keyword>
<keyword evidence="6" id="KW-1185">Reference proteome</keyword>
<evidence type="ECO:0000313" key="5">
    <source>
        <dbReference type="EMBL" id="MBB2996864.1"/>
    </source>
</evidence>
<dbReference type="Proteomes" id="UP000523000">
    <property type="component" value="Unassembled WGS sequence"/>
</dbReference>
<evidence type="ECO:0000313" key="6">
    <source>
        <dbReference type="Proteomes" id="UP000523000"/>
    </source>
</evidence>
<proteinExistence type="predicted"/>
<dbReference type="SMART" id="SM00345">
    <property type="entry name" value="HTH_GNTR"/>
    <property type="match status" value="1"/>
</dbReference>
<dbReference type="CDD" id="cd07377">
    <property type="entry name" value="WHTH_GntR"/>
    <property type="match status" value="1"/>
</dbReference>
<dbReference type="RefSeq" id="WP_183512431.1">
    <property type="nucleotide sequence ID" value="NZ_BAABGK010000089.1"/>
</dbReference>
<sequence>MTEENVLGFLSIESGSAHAPYDQIRQGILQAIGDGRLVAGTRLPSVRALAGALGVAVNTVARSYKELEAAGVVATQGRHGTRVLAAGDASAAHLQAAAQVFAQAAQAWGIEGEAALDYVRAALASR</sequence>
<dbReference type="PANTHER" id="PTHR38445:SF9">
    <property type="entry name" value="HTH-TYPE TRANSCRIPTIONAL REPRESSOR YTRA"/>
    <property type="match status" value="1"/>
</dbReference>
<dbReference type="PROSITE" id="PS50949">
    <property type="entry name" value="HTH_GNTR"/>
    <property type="match status" value="1"/>
</dbReference>
<dbReference type="InterPro" id="IPR036390">
    <property type="entry name" value="WH_DNA-bd_sf"/>
</dbReference>
<organism evidence="5 6">
    <name type="scientific">Paeniglutamicibacter cryotolerans</name>
    <dbReference type="NCBI Taxonomy" id="670079"/>
    <lineage>
        <taxon>Bacteria</taxon>
        <taxon>Bacillati</taxon>
        <taxon>Actinomycetota</taxon>
        <taxon>Actinomycetes</taxon>
        <taxon>Micrococcales</taxon>
        <taxon>Micrococcaceae</taxon>
        <taxon>Paeniglutamicibacter</taxon>
    </lineage>
</organism>
<dbReference type="SUPFAM" id="SSF46785">
    <property type="entry name" value="Winged helix' DNA-binding domain"/>
    <property type="match status" value="1"/>
</dbReference>
<evidence type="ECO:0000256" key="3">
    <source>
        <dbReference type="ARBA" id="ARBA00023163"/>
    </source>
</evidence>
<name>A0A839QQ33_9MICC</name>
<gene>
    <name evidence="5" type="ORF">E9229_003111</name>
</gene>
<keyword evidence="2 5" id="KW-0238">DNA-binding</keyword>
<dbReference type="GO" id="GO:0003677">
    <property type="term" value="F:DNA binding"/>
    <property type="evidence" value="ECO:0007669"/>
    <property type="project" value="UniProtKB-KW"/>
</dbReference>
<feature type="domain" description="HTH gntR-type" evidence="4">
    <location>
        <begin position="18"/>
        <end position="86"/>
    </location>
</feature>
<evidence type="ECO:0000256" key="1">
    <source>
        <dbReference type="ARBA" id="ARBA00023015"/>
    </source>
</evidence>
<dbReference type="Pfam" id="PF00392">
    <property type="entry name" value="GntR"/>
    <property type="match status" value="1"/>
</dbReference>
<dbReference type="GO" id="GO:0003700">
    <property type="term" value="F:DNA-binding transcription factor activity"/>
    <property type="evidence" value="ECO:0007669"/>
    <property type="project" value="InterPro"/>
</dbReference>
<comment type="caution">
    <text evidence="5">The sequence shown here is derived from an EMBL/GenBank/DDBJ whole genome shotgun (WGS) entry which is preliminary data.</text>
</comment>
<protein>
    <submittedName>
        <fullName evidence="5">DNA-binding transcriptional regulator YhcF (GntR family)</fullName>
    </submittedName>
</protein>
<dbReference type="EMBL" id="JACHVS010000002">
    <property type="protein sequence ID" value="MBB2996864.1"/>
    <property type="molecule type" value="Genomic_DNA"/>
</dbReference>
<keyword evidence="3" id="KW-0804">Transcription</keyword>
<dbReference type="InterPro" id="IPR000524">
    <property type="entry name" value="Tscrpt_reg_HTH_GntR"/>
</dbReference>
<accession>A0A839QQ33</accession>
<dbReference type="Gene3D" id="1.10.10.10">
    <property type="entry name" value="Winged helix-like DNA-binding domain superfamily/Winged helix DNA-binding domain"/>
    <property type="match status" value="1"/>
</dbReference>